<dbReference type="SUPFAM" id="SSF54928">
    <property type="entry name" value="RNA-binding domain, RBD"/>
    <property type="match status" value="1"/>
</dbReference>
<dbReference type="InParanoid" id="Q5CX28"/>
<feature type="compositionally biased region" description="Basic and acidic residues" evidence="2">
    <location>
        <begin position="225"/>
        <end position="237"/>
    </location>
</feature>
<dbReference type="Proteomes" id="UP000006726">
    <property type="component" value="Chromosome 6"/>
</dbReference>
<dbReference type="AlphaFoldDB" id="Q5CX28"/>
<dbReference type="STRING" id="353152.Q5CX28"/>
<proteinExistence type="predicted"/>
<feature type="compositionally biased region" description="Basic and acidic residues" evidence="2">
    <location>
        <begin position="324"/>
        <end position="344"/>
    </location>
</feature>
<dbReference type="InterPro" id="IPR012677">
    <property type="entry name" value="Nucleotide-bd_a/b_plait_sf"/>
</dbReference>
<dbReference type="GO" id="GO:0003723">
    <property type="term" value="F:RNA binding"/>
    <property type="evidence" value="ECO:0007669"/>
    <property type="project" value="UniProtKB-UniRule"/>
</dbReference>
<reference evidence="4 5" key="1">
    <citation type="journal article" date="2004" name="Science">
        <title>Complete genome sequence of the apicomplexan, Cryptosporidium parvum.</title>
        <authorList>
            <person name="Abrahamsen M.S."/>
            <person name="Templeton T.J."/>
            <person name="Enomoto S."/>
            <person name="Abrahante J.E."/>
            <person name="Zhu G."/>
            <person name="Lancto C.A."/>
            <person name="Deng M."/>
            <person name="Liu C."/>
            <person name="Widmer G."/>
            <person name="Tzipori S."/>
            <person name="Buck G.A."/>
            <person name="Xu P."/>
            <person name="Bankier A.T."/>
            <person name="Dear P.H."/>
            <person name="Konfortov B.A."/>
            <person name="Spriggs H.F."/>
            <person name="Iyer L."/>
            <person name="Anantharaman V."/>
            <person name="Aravind L."/>
            <person name="Kapur V."/>
        </authorList>
    </citation>
    <scope>NUCLEOTIDE SEQUENCE [LARGE SCALE GENOMIC DNA]</scope>
    <source>
        <strain evidence="5">Iowa II</strain>
    </source>
</reference>
<gene>
    <name evidence="4" type="ORF">cgd6_2740</name>
</gene>
<feature type="compositionally biased region" description="Basic and acidic residues" evidence="2">
    <location>
        <begin position="299"/>
        <end position="311"/>
    </location>
</feature>
<dbReference type="EMBL" id="AAEE01000002">
    <property type="protein sequence ID" value="EAK90144.1"/>
    <property type="molecule type" value="Genomic_DNA"/>
</dbReference>
<feature type="compositionally biased region" description="Basic residues" evidence="2">
    <location>
        <begin position="129"/>
        <end position="139"/>
    </location>
</feature>
<dbReference type="InterPro" id="IPR050441">
    <property type="entry name" value="RBM"/>
</dbReference>
<comment type="caution">
    <text evidence="4">The sequence shown here is derived from an EMBL/GenBank/DDBJ whole genome shotgun (WGS) entry which is preliminary data.</text>
</comment>
<feature type="compositionally biased region" description="Basic and acidic residues" evidence="2">
    <location>
        <begin position="140"/>
        <end position="158"/>
    </location>
</feature>
<dbReference type="PANTHER" id="PTHR48034">
    <property type="entry name" value="TRANSFORMER-2 SEX-DETERMINING PROTEIN-RELATED"/>
    <property type="match status" value="1"/>
</dbReference>
<evidence type="ECO:0000256" key="2">
    <source>
        <dbReference type="SAM" id="MobiDB-lite"/>
    </source>
</evidence>
<keyword evidence="1" id="KW-0694">RNA-binding</keyword>
<dbReference type="PROSITE" id="PS50102">
    <property type="entry name" value="RRM"/>
    <property type="match status" value="1"/>
</dbReference>
<protein>
    <submittedName>
        <fullName evidence="4">RRM domain containing protein</fullName>
    </submittedName>
</protein>
<feature type="non-terminal residue" evidence="4">
    <location>
        <position position="1"/>
    </location>
</feature>
<dbReference type="InterPro" id="IPR035979">
    <property type="entry name" value="RBD_domain_sf"/>
</dbReference>
<feature type="compositionally biased region" description="Low complexity" evidence="2">
    <location>
        <begin position="270"/>
        <end position="291"/>
    </location>
</feature>
<dbReference type="Pfam" id="PF00076">
    <property type="entry name" value="RRM_1"/>
    <property type="match status" value="1"/>
</dbReference>
<accession>Q5CX28</accession>
<dbReference type="OMA" id="CENPERG"/>
<dbReference type="InterPro" id="IPR000504">
    <property type="entry name" value="RRM_dom"/>
</dbReference>
<feature type="compositionally biased region" description="Basic and acidic residues" evidence="2">
    <location>
        <begin position="181"/>
        <end position="204"/>
    </location>
</feature>
<keyword evidence="5" id="KW-1185">Reference proteome</keyword>
<feature type="domain" description="RRM" evidence="3">
    <location>
        <begin position="27"/>
        <end position="105"/>
    </location>
</feature>
<name>Q5CX28_CRYPI</name>
<dbReference type="GeneID" id="3375889"/>
<dbReference type="KEGG" id="cpv:cgd6_2740"/>
<evidence type="ECO:0000313" key="5">
    <source>
        <dbReference type="Proteomes" id="UP000006726"/>
    </source>
</evidence>
<evidence type="ECO:0000256" key="1">
    <source>
        <dbReference type="PROSITE-ProRule" id="PRU00176"/>
    </source>
</evidence>
<sequence>VLCEKVLLLGLKNNMANPVRGNRDPRRSLLIRSLRFDTPTSLVRREFERFGAIRDVYLPLDYRSRRPRGFGFVEYVEEEDARAALEKMDGATLDGVTINVTFAQEGRKSPESMRHREYESFHGNGGRHLSGHRYGPHNHYKSDPYRRYPSPRDYREGSRSYGGNRHPPYRSRSRSPPPSRGYERYKEQYNYRRDEDFRREDYPRSHNIRGRSYSNGNEGGNYRSEIYERNYPQRDSARSYSRGRSRSRSGSIGRSRSRSRSRDRIRSRSRSMSEFGSRNVSCSVSRNRSTSLNQSSCENPERGRNNHRKIETPQNESNFFQKEFMNEHNEKNYDRSDSDRQMSN</sequence>
<organism evidence="4 5">
    <name type="scientific">Cryptosporidium parvum (strain Iowa II)</name>
    <dbReference type="NCBI Taxonomy" id="353152"/>
    <lineage>
        <taxon>Eukaryota</taxon>
        <taxon>Sar</taxon>
        <taxon>Alveolata</taxon>
        <taxon>Apicomplexa</taxon>
        <taxon>Conoidasida</taxon>
        <taxon>Coccidia</taxon>
        <taxon>Eucoccidiorida</taxon>
        <taxon>Eimeriorina</taxon>
        <taxon>Cryptosporidiidae</taxon>
        <taxon>Cryptosporidium</taxon>
    </lineage>
</organism>
<feature type="region of interest" description="Disordered" evidence="2">
    <location>
        <begin position="103"/>
        <end position="344"/>
    </location>
</feature>
<dbReference type="RefSeq" id="XP_627626.1">
    <property type="nucleotide sequence ID" value="XM_627626.1"/>
</dbReference>
<evidence type="ECO:0000259" key="3">
    <source>
        <dbReference type="PROSITE" id="PS50102"/>
    </source>
</evidence>
<dbReference type="OrthoDB" id="439808at2759"/>
<dbReference type="Gene3D" id="3.30.70.330">
    <property type="match status" value="1"/>
</dbReference>
<evidence type="ECO:0000313" key="4">
    <source>
        <dbReference type="EMBL" id="EAK90144.1"/>
    </source>
</evidence>
<dbReference type="SMART" id="SM00360">
    <property type="entry name" value="RRM"/>
    <property type="match status" value="1"/>
</dbReference>
<feature type="compositionally biased region" description="Basic and acidic residues" evidence="2">
    <location>
        <begin position="105"/>
        <end position="120"/>
    </location>
</feature>